<reference evidence="1 2" key="1">
    <citation type="submission" date="2018-05" db="EMBL/GenBank/DDBJ databases">
        <title>The Hungate 1000. A catalogue of reference genomes from the rumen microbiome.</title>
        <authorList>
            <person name="Kelly W."/>
        </authorList>
    </citation>
    <scope>NUCLEOTIDE SEQUENCE [LARGE SCALE GENOMIC DNA]</scope>
    <source>
        <strain evidence="1 2">SAb67</strain>
    </source>
</reference>
<name>A0A315XUL4_RUMFL</name>
<dbReference type="RefSeq" id="WP_109727828.1">
    <property type="nucleotide sequence ID" value="NZ_QGDI01000015.1"/>
</dbReference>
<gene>
    <name evidence="1" type="ORF">IE37_03153</name>
</gene>
<dbReference type="AlphaFoldDB" id="A0A315XUL4"/>
<sequence length="156" mass="18087">MKVKIIKKVLISLLSTVLFVVILYSANHRHCYHFVEKLNYNCKGISDLNNYIDYNMLSSDLKKLISKDKFSFSNAEEKYKFCSLVSSLDYEYEGNPNSVYSTNQIGRNDLAQRITIENKEYIISVTIVFKPGWFFTPKIVDLDASVFDIDNPDWKG</sequence>
<organism evidence="1 2">
    <name type="scientific">Ruminococcus flavefaciens</name>
    <dbReference type="NCBI Taxonomy" id="1265"/>
    <lineage>
        <taxon>Bacteria</taxon>
        <taxon>Bacillati</taxon>
        <taxon>Bacillota</taxon>
        <taxon>Clostridia</taxon>
        <taxon>Eubacteriales</taxon>
        <taxon>Oscillospiraceae</taxon>
        <taxon>Ruminococcus</taxon>
    </lineage>
</organism>
<accession>A0A315XUL4</accession>
<proteinExistence type="predicted"/>
<evidence type="ECO:0000313" key="2">
    <source>
        <dbReference type="Proteomes" id="UP000245720"/>
    </source>
</evidence>
<dbReference type="Proteomes" id="UP000245720">
    <property type="component" value="Unassembled WGS sequence"/>
</dbReference>
<comment type="caution">
    <text evidence="1">The sequence shown here is derived from an EMBL/GenBank/DDBJ whole genome shotgun (WGS) entry which is preliminary data.</text>
</comment>
<protein>
    <submittedName>
        <fullName evidence="1">Uncharacterized protein</fullName>
    </submittedName>
</protein>
<evidence type="ECO:0000313" key="1">
    <source>
        <dbReference type="EMBL" id="PWJ10263.1"/>
    </source>
</evidence>
<dbReference type="EMBL" id="QGDI01000015">
    <property type="protein sequence ID" value="PWJ10263.1"/>
    <property type="molecule type" value="Genomic_DNA"/>
</dbReference>
<dbReference type="OrthoDB" id="1820126at2"/>